<dbReference type="EC" id="4.2.1.1" evidence="2"/>
<feature type="binding site" evidence="7">
    <location>
        <position position="101"/>
    </location>
    <ligand>
        <name>Zn(2+)</name>
        <dbReference type="ChEBI" id="CHEBI:29105"/>
    </ligand>
</feature>
<evidence type="ECO:0000256" key="3">
    <source>
        <dbReference type="ARBA" id="ARBA00022723"/>
    </source>
</evidence>
<dbReference type="GO" id="GO:0008270">
    <property type="term" value="F:zinc ion binding"/>
    <property type="evidence" value="ECO:0007669"/>
    <property type="project" value="InterPro"/>
</dbReference>
<evidence type="ECO:0000256" key="6">
    <source>
        <dbReference type="ARBA" id="ARBA00048348"/>
    </source>
</evidence>
<sequence length="248" mass="27242">MPETTLAELLERNARHVDSLPEGYFSTVESEQEPAAVSVCCSDSRVSQEGMWDVTEPGFLFTPSTIGNQVWDRHDENLVVDGSVLYPVKHTDTGVILVVGHTGCGAVTAALDAVRRRLGDGRDLTNGSHERANEGEDADEAPGITKWVDLLAPVIKDGLSDDRIDPDREVSLVDQLVEYNVDRQIQFLLQSDDVPDDETVYGFVYDFQGVYGDDRGRAYLVNADGETELDTLRALAPDAFADQVARLL</sequence>
<proteinExistence type="inferred from homology"/>
<gene>
    <name evidence="8" type="ORF">AArcSl_0736</name>
</gene>
<dbReference type="EMBL" id="CP025066">
    <property type="protein sequence ID" value="AUX08383.1"/>
    <property type="molecule type" value="Genomic_DNA"/>
</dbReference>
<feature type="binding site" evidence="7">
    <location>
        <position position="41"/>
    </location>
    <ligand>
        <name>Zn(2+)</name>
        <dbReference type="ChEBI" id="CHEBI:29105"/>
    </ligand>
</feature>
<dbReference type="Gene3D" id="3.40.1050.10">
    <property type="entry name" value="Carbonic anhydrase"/>
    <property type="match status" value="1"/>
</dbReference>
<name>A0A343TH11_9EURY</name>
<dbReference type="PANTHER" id="PTHR11002:SF76">
    <property type="entry name" value="CARBONIC ANHYDRASE"/>
    <property type="match status" value="1"/>
</dbReference>
<reference evidence="9" key="1">
    <citation type="submission" date="2017-11" db="EMBL/GenBank/DDBJ databases">
        <title>Phenotypic and genomic properties of facultatively anaerobic sulfur-reducing natronoarchaea from hypersaline soda lakes.</title>
        <authorList>
            <person name="Sorokin D.Y."/>
            <person name="Kublanov I.V."/>
            <person name="Roman P."/>
            <person name="Sinninghe Damste J.S."/>
            <person name="Golyshin P.N."/>
            <person name="Rojo D."/>
            <person name="Ciordia S."/>
            <person name="Mena M.D.C."/>
            <person name="Ferrer M."/>
            <person name="Messina E."/>
            <person name="Smedile F."/>
            <person name="La Spada G."/>
            <person name="La Cono V."/>
            <person name="Yakimov M.M."/>
        </authorList>
    </citation>
    <scope>NUCLEOTIDE SEQUENCE [LARGE SCALE GENOMIC DNA]</scope>
    <source>
        <strain evidence="9">AArc-Sl</strain>
    </source>
</reference>
<evidence type="ECO:0000256" key="4">
    <source>
        <dbReference type="ARBA" id="ARBA00022833"/>
    </source>
</evidence>
<organism evidence="8 9">
    <name type="scientific">Halalkaliarchaeum desulfuricum</name>
    <dbReference type="NCBI Taxonomy" id="2055893"/>
    <lineage>
        <taxon>Archaea</taxon>
        <taxon>Methanobacteriati</taxon>
        <taxon>Methanobacteriota</taxon>
        <taxon>Stenosarchaea group</taxon>
        <taxon>Halobacteria</taxon>
        <taxon>Halobacteriales</taxon>
        <taxon>Haloferacaceae</taxon>
        <taxon>Halalkaliarchaeum</taxon>
    </lineage>
</organism>
<dbReference type="GeneID" id="37877080"/>
<dbReference type="Pfam" id="PF00484">
    <property type="entry name" value="Pro_CA"/>
    <property type="match status" value="1"/>
</dbReference>
<evidence type="ECO:0000313" key="9">
    <source>
        <dbReference type="Proteomes" id="UP000263012"/>
    </source>
</evidence>
<keyword evidence="3 7" id="KW-0479">Metal-binding</keyword>
<dbReference type="KEGG" id="hdf:AArcSl_0736"/>
<comment type="catalytic activity">
    <reaction evidence="6">
        <text>hydrogencarbonate + H(+) = CO2 + H2O</text>
        <dbReference type="Rhea" id="RHEA:10748"/>
        <dbReference type="ChEBI" id="CHEBI:15377"/>
        <dbReference type="ChEBI" id="CHEBI:15378"/>
        <dbReference type="ChEBI" id="CHEBI:16526"/>
        <dbReference type="ChEBI" id="CHEBI:17544"/>
        <dbReference type="EC" id="4.2.1.1"/>
    </reaction>
</comment>
<dbReference type="Proteomes" id="UP000263012">
    <property type="component" value="Chromosome"/>
</dbReference>
<dbReference type="InterPro" id="IPR001765">
    <property type="entry name" value="Carbonic_anhydrase"/>
</dbReference>
<dbReference type="PANTHER" id="PTHR11002">
    <property type="entry name" value="CARBONIC ANHYDRASE"/>
    <property type="match status" value="1"/>
</dbReference>
<dbReference type="OrthoDB" id="24878at2157"/>
<keyword evidence="4 7" id="KW-0862">Zinc</keyword>
<evidence type="ECO:0000256" key="7">
    <source>
        <dbReference type="PIRSR" id="PIRSR601765-2"/>
    </source>
</evidence>
<accession>A0A343TH11</accession>
<protein>
    <recommendedName>
        <fullName evidence="2">carbonic anhydrase</fullName>
        <ecNumber evidence="2">4.2.1.1</ecNumber>
    </recommendedName>
</protein>
<evidence type="ECO:0000256" key="1">
    <source>
        <dbReference type="ARBA" id="ARBA00006217"/>
    </source>
</evidence>
<dbReference type="SMART" id="SM00947">
    <property type="entry name" value="Pro_CA"/>
    <property type="match status" value="1"/>
</dbReference>
<dbReference type="GO" id="GO:0004089">
    <property type="term" value="F:carbonate dehydratase activity"/>
    <property type="evidence" value="ECO:0007669"/>
    <property type="project" value="UniProtKB-EC"/>
</dbReference>
<dbReference type="RefSeq" id="WP_119815211.1">
    <property type="nucleotide sequence ID" value="NZ_CP025066.1"/>
</dbReference>
<dbReference type="AlphaFoldDB" id="A0A343TH11"/>
<keyword evidence="5" id="KW-0456">Lyase</keyword>
<evidence type="ECO:0000256" key="2">
    <source>
        <dbReference type="ARBA" id="ARBA00012925"/>
    </source>
</evidence>
<comment type="similarity">
    <text evidence="1">Belongs to the beta-class carbonic anhydrase family.</text>
</comment>
<evidence type="ECO:0000256" key="5">
    <source>
        <dbReference type="ARBA" id="ARBA00023239"/>
    </source>
</evidence>
<dbReference type="SUPFAM" id="SSF53056">
    <property type="entry name" value="beta-carbonic anhydrase, cab"/>
    <property type="match status" value="1"/>
</dbReference>
<dbReference type="InterPro" id="IPR036874">
    <property type="entry name" value="Carbonic_anhydrase_sf"/>
</dbReference>
<keyword evidence="9" id="KW-1185">Reference proteome</keyword>
<evidence type="ECO:0000313" key="8">
    <source>
        <dbReference type="EMBL" id="AUX08383.1"/>
    </source>
</evidence>
<comment type="cofactor">
    <cofactor evidence="7">
        <name>Zn(2+)</name>
        <dbReference type="ChEBI" id="CHEBI:29105"/>
    </cofactor>
    <text evidence="7">Binds 1 zinc ion per subunit.</text>
</comment>
<feature type="binding site" evidence="7">
    <location>
        <position position="104"/>
    </location>
    <ligand>
        <name>Zn(2+)</name>
        <dbReference type="ChEBI" id="CHEBI:29105"/>
    </ligand>
</feature>